<gene>
    <name evidence="12" type="ordered locus">HMPREF0389_00253</name>
</gene>
<accession>D6GRP7</accession>
<dbReference type="CDD" id="cd07346">
    <property type="entry name" value="ABC_6TM_exporters"/>
    <property type="match status" value="1"/>
</dbReference>
<evidence type="ECO:0000313" key="13">
    <source>
        <dbReference type="Proteomes" id="UP000007468"/>
    </source>
</evidence>
<dbReference type="GO" id="GO:0015421">
    <property type="term" value="F:ABC-type oligopeptide transporter activity"/>
    <property type="evidence" value="ECO:0007669"/>
    <property type="project" value="TreeGrafter"/>
</dbReference>
<comment type="subcellular location">
    <subcellularLocation>
        <location evidence="1">Cell membrane</location>
        <topology evidence="1">Multi-pass membrane protein</topology>
    </subcellularLocation>
</comment>
<dbReference type="InterPro" id="IPR036640">
    <property type="entry name" value="ABC1_TM_sf"/>
</dbReference>
<dbReference type="InterPro" id="IPR003593">
    <property type="entry name" value="AAA+_ATPase"/>
</dbReference>
<evidence type="ECO:0000259" key="10">
    <source>
        <dbReference type="PROSITE" id="PS50893"/>
    </source>
</evidence>
<keyword evidence="8 9" id="KW-0472">Membrane</keyword>
<feature type="transmembrane region" description="Helical" evidence="9">
    <location>
        <begin position="27"/>
        <end position="48"/>
    </location>
</feature>
<dbReference type="SUPFAM" id="SSF90123">
    <property type="entry name" value="ABC transporter transmembrane region"/>
    <property type="match status" value="1"/>
</dbReference>
<keyword evidence="13" id="KW-1185">Reference proteome</keyword>
<proteinExistence type="predicted"/>
<dbReference type="InterPro" id="IPR003439">
    <property type="entry name" value="ABC_transporter-like_ATP-bd"/>
</dbReference>
<dbReference type="PROSITE" id="PS00211">
    <property type="entry name" value="ABC_TRANSPORTER_1"/>
    <property type="match status" value="1"/>
</dbReference>
<evidence type="ECO:0000313" key="12">
    <source>
        <dbReference type="EMBL" id="EFE28338.1"/>
    </source>
</evidence>
<keyword evidence="7 9" id="KW-1133">Transmembrane helix</keyword>
<dbReference type="PANTHER" id="PTHR43394:SF1">
    <property type="entry name" value="ATP-BINDING CASSETTE SUB-FAMILY B MEMBER 10, MITOCHONDRIAL"/>
    <property type="match status" value="1"/>
</dbReference>
<dbReference type="Pfam" id="PF00005">
    <property type="entry name" value="ABC_tran"/>
    <property type="match status" value="1"/>
</dbReference>
<dbReference type="SMART" id="SM00382">
    <property type="entry name" value="AAA"/>
    <property type="match status" value="1"/>
</dbReference>
<dbReference type="Proteomes" id="UP000007468">
    <property type="component" value="Chromosome"/>
</dbReference>
<evidence type="ECO:0000256" key="5">
    <source>
        <dbReference type="ARBA" id="ARBA00022741"/>
    </source>
</evidence>
<evidence type="ECO:0000256" key="1">
    <source>
        <dbReference type="ARBA" id="ARBA00004651"/>
    </source>
</evidence>
<feature type="domain" description="ABC transmembrane type-1" evidence="11">
    <location>
        <begin position="29"/>
        <end position="310"/>
    </location>
</feature>
<dbReference type="GO" id="GO:0005886">
    <property type="term" value="C:plasma membrane"/>
    <property type="evidence" value="ECO:0007669"/>
    <property type="project" value="UniProtKB-SubCell"/>
</dbReference>
<evidence type="ECO:0000256" key="9">
    <source>
        <dbReference type="SAM" id="Phobius"/>
    </source>
</evidence>
<keyword evidence="6 12" id="KW-0067">ATP-binding</keyword>
<feature type="domain" description="ABC transporter" evidence="10">
    <location>
        <begin position="341"/>
        <end position="573"/>
    </location>
</feature>
<feature type="transmembrane region" description="Helical" evidence="9">
    <location>
        <begin position="60"/>
        <end position="81"/>
    </location>
</feature>
<dbReference type="InterPro" id="IPR027417">
    <property type="entry name" value="P-loop_NTPase"/>
</dbReference>
<dbReference type="PROSITE" id="PS50893">
    <property type="entry name" value="ABC_TRANSPORTER_2"/>
    <property type="match status" value="1"/>
</dbReference>
<dbReference type="FunFam" id="3.40.50.300:FF:000221">
    <property type="entry name" value="Multidrug ABC transporter ATP-binding protein"/>
    <property type="match status" value="1"/>
</dbReference>
<dbReference type="GO" id="GO:0016887">
    <property type="term" value="F:ATP hydrolysis activity"/>
    <property type="evidence" value="ECO:0007669"/>
    <property type="project" value="InterPro"/>
</dbReference>
<reference evidence="13" key="1">
    <citation type="submission" date="2010-12" db="EMBL/GenBank/DDBJ databases">
        <title>The genome sequence of Filifactor alocis strain ATCC 35896.</title>
        <authorList>
            <consortium name="The Broad Institute Genome Sequencing Platform"/>
            <person name="Ward D."/>
            <person name="Earl A."/>
            <person name="Feldgarden M."/>
            <person name="Young S.K."/>
            <person name="Gargeya S."/>
            <person name="Zeng Q."/>
            <person name="Alvarado L."/>
            <person name="Berlin A."/>
            <person name="Bochicchio J."/>
            <person name="Chapman S.B."/>
            <person name="Chen Z."/>
            <person name="Freedman E."/>
            <person name="Gellesch M."/>
            <person name="Goldberg J."/>
            <person name="Griggs A."/>
            <person name="Gujja S."/>
            <person name="Heilman E."/>
            <person name="Heiman D."/>
            <person name="Howarth C."/>
            <person name="Mehta T."/>
            <person name="Neiman D."/>
            <person name="Pearson M."/>
            <person name="Roberts A."/>
            <person name="Saif S."/>
            <person name="Shea T."/>
            <person name="Shenoy N."/>
            <person name="Sisk P."/>
            <person name="Stolte C."/>
            <person name="Sykes S."/>
            <person name="White J."/>
            <person name="Yandava C."/>
            <person name="Izard J."/>
            <person name="Blanton J.M."/>
            <person name="Baranova O.V."/>
            <person name="Tanner A.C."/>
            <person name="Dewhirst F.E."/>
            <person name="Haas B."/>
            <person name="Nusbaum C."/>
            <person name="Birren B."/>
        </authorList>
    </citation>
    <scope>NUCLEOTIDE SEQUENCE [LARGE SCALE GENOMIC DNA]</scope>
    <source>
        <strain evidence="13">ATCC 35896 / D40 B5</strain>
    </source>
</reference>
<dbReference type="GO" id="GO:0005524">
    <property type="term" value="F:ATP binding"/>
    <property type="evidence" value="ECO:0007669"/>
    <property type="project" value="UniProtKB-KW"/>
</dbReference>
<dbReference type="EMBL" id="CP002390">
    <property type="protein sequence ID" value="EFE28338.1"/>
    <property type="molecule type" value="Genomic_DNA"/>
</dbReference>
<dbReference type="STRING" id="546269.HMPREF0389_00253"/>
<evidence type="ECO:0000256" key="3">
    <source>
        <dbReference type="ARBA" id="ARBA00022475"/>
    </source>
</evidence>
<dbReference type="Gene3D" id="3.40.50.300">
    <property type="entry name" value="P-loop containing nucleotide triphosphate hydrolases"/>
    <property type="match status" value="1"/>
</dbReference>
<protein>
    <submittedName>
        <fullName evidence="12">ABC transporter, ATP-binding protein</fullName>
    </submittedName>
</protein>
<feature type="transmembrane region" description="Helical" evidence="9">
    <location>
        <begin position="281"/>
        <end position="303"/>
    </location>
</feature>
<keyword evidence="5" id="KW-0547">Nucleotide-binding</keyword>
<dbReference type="PANTHER" id="PTHR43394">
    <property type="entry name" value="ATP-DEPENDENT PERMEASE MDL1, MITOCHONDRIAL"/>
    <property type="match status" value="1"/>
</dbReference>
<keyword evidence="3" id="KW-1003">Cell membrane</keyword>
<evidence type="ECO:0000256" key="6">
    <source>
        <dbReference type="ARBA" id="ARBA00022840"/>
    </source>
</evidence>
<dbReference type="Gene3D" id="1.20.1560.10">
    <property type="entry name" value="ABC transporter type 1, transmembrane domain"/>
    <property type="match status" value="1"/>
</dbReference>
<feature type="transmembrane region" description="Helical" evidence="9">
    <location>
        <begin position="169"/>
        <end position="186"/>
    </location>
</feature>
<keyword evidence="2" id="KW-0813">Transport</keyword>
<dbReference type="eggNOG" id="COG1132">
    <property type="taxonomic scope" value="Bacteria"/>
</dbReference>
<dbReference type="PROSITE" id="PS50929">
    <property type="entry name" value="ABC_TM1F"/>
    <property type="match status" value="1"/>
</dbReference>
<dbReference type="AlphaFoldDB" id="D6GRP7"/>
<organism evidence="12 13">
    <name type="scientific">Filifactor alocis (strain ATCC 35896 / CCUG 47790 / D40 B5)</name>
    <name type="common">Fusobacterium alocis</name>
    <dbReference type="NCBI Taxonomy" id="546269"/>
    <lineage>
        <taxon>Bacteria</taxon>
        <taxon>Bacillati</taxon>
        <taxon>Bacillota</taxon>
        <taxon>Clostridia</taxon>
        <taxon>Peptostreptococcales</taxon>
        <taxon>Filifactoraceae</taxon>
        <taxon>Filifactor</taxon>
    </lineage>
</organism>
<dbReference type="InterPro" id="IPR039421">
    <property type="entry name" value="Type_1_exporter"/>
</dbReference>
<dbReference type="InterPro" id="IPR017871">
    <property type="entry name" value="ABC_transporter-like_CS"/>
</dbReference>
<evidence type="ECO:0000256" key="8">
    <source>
        <dbReference type="ARBA" id="ARBA00023136"/>
    </source>
</evidence>
<feature type="transmembrane region" description="Helical" evidence="9">
    <location>
        <begin position="146"/>
        <end position="163"/>
    </location>
</feature>
<keyword evidence="4 9" id="KW-0812">Transmembrane</keyword>
<sequence>MRGGFISLKNGIRTLFRFLSLKGQKQLCLSGFFAILSATFSVFPMFGLYLILDAILDGRNFYGCLPGICVSVSGIFLQVLFHMVSTRLSHRTAFDALYEIRLQILQKLSQINQGYMDENPIGKLKSMLFDDVEQLEMFYGHHFPEILGGIFIPIVMGMCIIVLDIRIALALFITIIIFALCLRSIGKLQNKNFPGMFQTSQAMNTAMIEFIHGIKELRIFSVEEKTYSKFEQATNNYRHFMVKWFKDSRHQMTINTIVMNSSIVFVFPVAGYLYLQGAFQLSRLLLYLFVALCFATPLSKIAIYTDMLHLNAQIADRLNGLMILPELEAPSDFKELNDYSITFEKVSFAYGEKEVLHSISFQATENKVTALVGPSGSGKSTIAKLIDRFWDAKGGEVRIGGIDIRKIPKEQLTQIISFVTQDITIFEMSIHENIQLGNPNASFDEVVKASQAACCHDFIVSLPDGYDTKLGKEISLSGGEKQRISLARAILKNAPILVLDEATAYCDPDNEAELQKALSALAKGKTVIVIAHRLSSVADADQILLIKDGCLVAHGTHDDLLNHSTAYSDMWQAFLMSERWFAGREEHV</sequence>
<dbReference type="Pfam" id="PF00664">
    <property type="entry name" value="ABC_membrane"/>
    <property type="match status" value="1"/>
</dbReference>
<feature type="transmembrane region" description="Helical" evidence="9">
    <location>
        <begin position="253"/>
        <end position="275"/>
    </location>
</feature>
<evidence type="ECO:0000256" key="7">
    <source>
        <dbReference type="ARBA" id="ARBA00022989"/>
    </source>
</evidence>
<dbReference type="InterPro" id="IPR011527">
    <property type="entry name" value="ABC1_TM_dom"/>
</dbReference>
<name>D6GRP7_FILAD</name>
<dbReference type="SUPFAM" id="SSF52540">
    <property type="entry name" value="P-loop containing nucleoside triphosphate hydrolases"/>
    <property type="match status" value="1"/>
</dbReference>
<dbReference type="KEGG" id="faa:HMPREF0389_00253"/>
<evidence type="ECO:0000259" key="11">
    <source>
        <dbReference type="PROSITE" id="PS50929"/>
    </source>
</evidence>
<evidence type="ECO:0000256" key="2">
    <source>
        <dbReference type="ARBA" id="ARBA00022448"/>
    </source>
</evidence>
<evidence type="ECO:0000256" key="4">
    <source>
        <dbReference type="ARBA" id="ARBA00022692"/>
    </source>
</evidence>